<feature type="transmembrane region" description="Helical" evidence="2">
    <location>
        <begin position="40"/>
        <end position="58"/>
    </location>
</feature>
<keyword evidence="2" id="KW-0812">Transmembrane</keyword>
<feature type="compositionally biased region" description="Low complexity" evidence="1">
    <location>
        <begin position="12"/>
        <end position="24"/>
    </location>
</feature>
<evidence type="ECO:0000256" key="2">
    <source>
        <dbReference type="SAM" id="Phobius"/>
    </source>
</evidence>
<organism evidence="3">
    <name type="scientific">Trypanosoma vivax (strain Y486)</name>
    <dbReference type="NCBI Taxonomy" id="1055687"/>
    <lineage>
        <taxon>Eukaryota</taxon>
        <taxon>Discoba</taxon>
        <taxon>Euglenozoa</taxon>
        <taxon>Kinetoplastea</taxon>
        <taxon>Metakinetoplastina</taxon>
        <taxon>Trypanosomatida</taxon>
        <taxon>Trypanosomatidae</taxon>
        <taxon>Trypanosoma</taxon>
        <taxon>Duttonella</taxon>
    </lineage>
</organism>
<keyword evidence="2" id="KW-1133">Transmembrane helix</keyword>
<evidence type="ECO:0000256" key="1">
    <source>
        <dbReference type="SAM" id="MobiDB-lite"/>
    </source>
</evidence>
<keyword evidence="2" id="KW-0472">Membrane</keyword>
<reference evidence="3" key="1">
    <citation type="journal article" date="2012" name="Proc. Natl. Acad. Sci. U.S.A.">
        <title>Antigenic diversity is generated by distinct evolutionary mechanisms in African trypanosome species.</title>
        <authorList>
            <person name="Jackson A.P."/>
            <person name="Berry A."/>
            <person name="Aslett M."/>
            <person name="Allison H.C."/>
            <person name="Burton P."/>
            <person name="Vavrova-Anderson J."/>
            <person name="Brown R."/>
            <person name="Browne H."/>
            <person name="Corton N."/>
            <person name="Hauser H."/>
            <person name="Gamble J."/>
            <person name="Gilderthorp R."/>
            <person name="Marcello L."/>
            <person name="McQuillan J."/>
            <person name="Otto T.D."/>
            <person name="Quail M.A."/>
            <person name="Sanders M.J."/>
            <person name="van Tonder A."/>
            <person name="Ginger M.L."/>
            <person name="Field M.C."/>
            <person name="Barry J.D."/>
            <person name="Hertz-Fowler C."/>
            <person name="Berriman M."/>
        </authorList>
    </citation>
    <scope>NUCLEOTIDE SEQUENCE</scope>
    <source>
        <strain evidence="3">Y486</strain>
    </source>
</reference>
<feature type="compositionally biased region" description="Basic and acidic residues" evidence="1">
    <location>
        <begin position="25"/>
        <end position="35"/>
    </location>
</feature>
<protein>
    <submittedName>
        <fullName evidence="3">Uncharacterized protein</fullName>
    </submittedName>
</protein>
<proteinExistence type="predicted"/>
<accession>G0TYB2</accession>
<name>G0TYB2_TRYVY</name>
<dbReference type="VEuPathDB" id="TriTrypDB:TvY486_0702910"/>
<dbReference type="AlphaFoldDB" id="G0TYB2"/>
<evidence type="ECO:0000313" key="3">
    <source>
        <dbReference type="EMBL" id="CCC48957.1"/>
    </source>
</evidence>
<feature type="region of interest" description="Disordered" evidence="1">
    <location>
        <begin position="1"/>
        <end position="35"/>
    </location>
</feature>
<feature type="transmembrane region" description="Helical" evidence="2">
    <location>
        <begin position="78"/>
        <end position="101"/>
    </location>
</feature>
<dbReference type="EMBL" id="HE573023">
    <property type="protein sequence ID" value="CCC48957.1"/>
    <property type="molecule type" value="Genomic_DNA"/>
</dbReference>
<gene>
    <name evidence="3" type="ORF">TVY486_0702910</name>
</gene>
<sequence>MRMREKSTHTRSSSSSNNNNNNASNDKKEKKKKENCASRHTFLPFSLTVAPLTFSFSFPPPSSIAVFLLSNQYTPHILLRHLLPFFLFIIVIVIIQTFILFHSHFLRLSLIFCL</sequence>